<dbReference type="eggNOG" id="ENOG5030HX5">
    <property type="taxonomic scope" value="Bacteria"/>
</dbReference>
<comment type="caution">
    <text evidence="2">The sequence shown here is derived from an EMBL/GenBank/DDBJ whole genome shotgun (WGS) entry which is preliminary data.</text>
</comment>
<dbReference type="Proteomes" id="UP000028521">
    <property type="component" value="Unassembled WGS sequence"/>
</dbReference>
<evidence type="ECO:0000313" key="2">
    <source>
        <dbReference type="EMBL" id="KFB01870.1"/>
    </source>
</evidence>
<evidence type="ECO:0008006" key="4">
    <source>
        <dbReference type="Google" id="ProtNLM"/>
    </source>
</evidence>
<dbReference type="EMBL" id="JPFK01000003">
    <property type="protein sequence ID" value="KFB01870.1"/>
    <property type="molecule type" value="Genomic_DNA"/>
</dbReference>
<accession>A0A084TMD4</accession>
<sequence length="233" mass="27179">MKLSPYKKYIVLSILFFLPVMFLLFLYPAKHNYTTLDVVKTQVVELDGFQSKTPVVLEGHLTVLAFLGNKPMDKLVETLNLKELIYDKFKGFKNFQIVFVLETGSEAEGQKLRTEVATYESLEHLHLVYGNQEQISALYKSLKTTLNLDSTLATQHVFIVDKNKDQRGRLDDREDREIEKNEPTYPLLSYNTIKVAEIKNKMSEDLRILFTEYRQKRKGNFNSTSRRENDIKQ</sequence>
<keyword evidence="1" id="KW-1133">Transmembrane helix</keyword>
<organism evidence="2 3">
    <name type="scientific">Mangrovimonas yunxiaonensis</name>
    <dbReference type="NCBI Taxonomy" id="1197477"/>
    <lineage>
        <taxon>Bacteria</taxon>
        <taxon>Pseudomonadati</taxon>
        <taxon>Bacteroidota</taxon>
        <taxon>Flavobacteriia</taxon>
        <taxon>Flavobacteriales</taxon>
        <taxon>Flavobacteriaceae</taxon>
        <taxon>Mangrovimonas</taxon>
    </lineage>
</organism>
<keyword evidence="1" id="KW-0812">Transmembrane</keyword>
<evidence type="ECO:0000256" key="1">
    <source>
        <dbReference type="SAM" id="Phobius"/>
    </source>
</evidence>
<reference evidence="3" key="2">
    <citation type="submission" date="2014-07" db="EMBL/GenBank/DDBJ databases">
        <title>Genome sequence of Mangrovimonas yunxiaonensis.</title>
        <authorList>
            <person name="Li Y."/>
            <person name="Zheng T."/>
        </authorList>
    </citation>
    <scope>NUCLEOTIDE SEQUENCE [LARGE SCALE GENOMIC DNA]</scope>
    <source>
        <strain evidence="3">LY01</strain>
    </source>
</reference>
<gene>
    <name evidence="2" type="ORF">IA57_03070</name>
</gene>
<dbReference type="AlphaFoldDB" id="A0A084TMD4"/>
<protein>
    <recommendedName>
        <fullName evidence="4">Membrane or secreted protein</fullName>
    </recommendedName>
</protein>
<dbReference type="OrthoDB" id="1437325at2"/>
<keyword evidence="1" id="KW-0472">Membrane</keyword>
<dbReference type="RefSeq" id="WP_036119046.1">
    <property type="nucleotide sequence ID" value="NZ_BMET01000005.1"/>
</dbReference>
<dbReference type="STRING" id="1197477.IA57_03070"/>
<keyword evidence="3" id="KW-1185">Reference proteome</keyword>
<evidence type="ECO:0000313" key="3">
    <source>
        <dbReference type="Proteomes" id="UP000028521"/>
    </source>
</evidence>
<reference evidence="2 3" key="1">
    <citation type="journal article" date="2014" name="Genome Announc.">
        <title>Draft Genome Sequence of the Algicidal Bacterium Mangrovimonas yunxiaonensis Strain LY01.</title>
        <authorList>
            <person name="Li Y."/>
            <person name="Zhu H."/>
            <person name="Li C."/>
            <person name="Zhang H."/>
            <person name="Chen Z."/>
            <person name="Zheng W."/>
            <person name="Xu H."/>
            <person name="Zheng T."/>
        </authorList>
    </citation>
    <scope>NUCLEOTIDE SEQUENCE [LARGE SCALE GENOMIC DNA]</scope>
    <source>
        <strain evidence="2 3">LY01</strain>
    </source>
</reference>
<proteinExistence type="predicted"/>
<name>A0A084TMD4_9FLAO</name>
<feature type="transmembrane region" description="Helical" evidence="1">
    <location>
        <begin position="9"/>
        <end position="27"/>
    </location>
</feature>